<dbReference type="Gene3D" id="2.60.40.2310">
    <property type="match status" value="1"/>
</dbReference>
<evidence type="ECO:0000256" key="5">
    <source>
        <dbReference type="ARBA" id="ARBA00022825"/>
    </source>
</evidence>
<feature type="signal peptide" evidence="9">
    <location>
        <begin position="1"/>
        <end position="24"/>
    </location>
</feature>
<dbReference type="PROSITE" id="PS00138">
    <property type="entry name" value="SUBTILASE_SER"/>
    <property type="match status" value="2"/>
</dbReference>
<evidence type="ECO:0000259" key="10">
    <source>
        <dbReference type="Pfam" id="PF00082"/>
    </source>
</evidence>
<feature type="domain" description="Inhibitor I9" evidence="11">
    <location>
        <begin position="613"/>
        <end position="652"/>
    </location>
</feature>
<dbReference type="InterPro" id="IPR000209">
    <property type="entry name" value="Peptidase_S8/S53_dom"/>
</dbReference>
<evidence type="ECO:0000256" key="9">
    <source>
        <dbReference type="SAM" id="SignalP"/>
    </source>
</evidence>
<dbReference type="InterPro" id="IPR010259">
    <property type="entry name" value="S8pro/Inhibitor_I9"/>
</dbReference>
<dbReference type="Pfam" id="PF05922">
    <property type="entry name" value="Inhibitor_I9"/>
    <property type="match status" value="2"/>
</dbReference>
<dbReference type="Gene3D" id="3.30.70.80">
    <property type="entry name" value="Peptidase S8 propeptide/proteinase inhibitor I9"/>
    <property type="match status" value="2"/>
</dbReference>
<dbReference type="InterPro" id="IPR034197">
    <property type="entry name" value="Peptidases_S8_3"/>
</dbReference>
<feature type="chain" id="PRO_5036488080" evidence="9">
    <location>
        <begin position="25"/>
        <end position="1221"/>
    </location>
</feature>
<evidence type="ECO:0000256" key="4">
    <source>
        <dbReference type="ARBA" id="ARBA00022801"/>
    </source>
</evidence>
<evidence type="ECO:0000256" key="3">
    <source>
        <dbReference type="ARBA" id="ARBA00022729"/>
    </source>
</evidence>
<feature type="active site" description="Charge relay system" evidence="7 8">
    <location>
        <position position="144"/>
    </location>
</feature>
<feature type="domain" description="Inhibitor I9" evidence="11">
    <location>
        <begin position="34"/>
        <end position="112"/>
    </location>
</feature>
<evidence type="ECO:0000256" key="2">
    <source>
        <dbReference type="ARBA" id="ARBA00022670"/>
    </source>
</evidence>
<feature type="domain" description="Peptidase S8/S53" evidence="10">
    <location>
        <begin position="676"/>
        <end position="1063"/>
    </location>
</feature>
<dbReference type="FunFam" id="3.30.70.80:FF:000002">
    <property type="entry name" value="Subtilisin-like protease SBT5.3"/>
    <property type="match status" value="1"/>
</dbReference>
<dbReference type="Pfam" id="PF17766">
    <property type="entry name" value="fn3_6"/>
    <property type="match status" value="1"/>
</dbReference>
<evidence type="ECO:0000256" key="8">
    <source>
        <dbReference type="PROSITE-ProRule" id="PRU01240"/>
    </source>
</evidence>
<evidence type="ECO:0000259" key="12">
    <source>
        <dbReference type="Pfam" id="PF17766"/>
    </source>
</evidence>
<gene>
    <name evidence="13" type="ORF">Bca52824_022484</name>
</gene>
<feature type="active site" description="Charge relay system" evidence="7 8">
    <location>
        <position position="498"/>
    </location>
</feature>
<evidence type="ECO:0000313" key="14">
    <source>
        <dbReference type="Proteomes" id="UP000886595"/>
    </source>
</evidence>
<dbReference type="PANTHER" id="PTHR10795">
    <property type="entry name" value="PROPROTEIN CONVERTASE SUBTILISIN/KEXIN"/>
    <property type="match status" value="1"/>
</dbReference>
<evidence type="ECO:0000256" key="6">
    <source>
        <dbReference type="ARBA" id="ARBA00023180"/>
    </source>
</evidence>
<sequence>MAKLLAFFCLYSCIIVLIVCSVSAAIDGNQDQQVYVVYMGALPSSEVYTPMSDHMNILQGITGESSNEGRLVRSFKRSFNGFAARLTQSERERIANMEGVVSVFPNKNLQLQTTTSWDFMGLKKGNAMNRNLAVESNTIIGVIDGGITPESESFSDKGFGPPPQKWKGVCSGGKNFTCNNKLIGARDYTTEGSRDTVGHGTHTASTIAGNAIEGASFYGLGNGTMRGGVPASRIVSYKVCTWLGCSSDSILSAFDDAIADGVDIISISANLGYSSAFEEDPVAIGAFHAIAKGILTVNSAGNSGPEPKTLESVSPWILTVAASNTNRAFFTKVVLGNGKTLVVHVYFMFFRKCEEGCLQKSLVKGKIVVCNSTDSFEALANGAVAGISLDRTPDVAFVTSFPLSALSQEDLNSLVSYIKSESSPVATVLRTEESFSEKAPVVAAFSSRGPNIIATDILKPDISAPGVEILAAFSPEISPSSSVYDTRRVKYSVLSGTSMSCPHVTGVAAYIRTFHPQWSPSMIKSAIMTTAWPMNGSEPGFVSTEFAYGAGHVDPISATNPGLVYDLTKADYTAFLCGMKYNATTVKLISGETVICTGETLTRNLNYPSMSAKFFKRSFNGFAARLTQSERERIANMEGVVSVFPNKNLQLQTTTSWDFMGLKKGNAMNRNLAVESNTIIGVIDGGITPESESFSDKGFGPPPQKWKGVCSGGKNFTCNNKLIGARDYTTEGSRDTVGHGTHTASTIAGNAIEGASFYGLGNGTMRGGVPASRIVSYKVCTWLDGVDIISISANLGYSSAFEEDPVAIGAFHAIAKGILTVNSAGNSGPEPKTLESVSPWILTVAASNTNRAFFTKVVLGNGKTLVVQGCLQKSLVKGKIVVCNSTDSFEALANGAVAGISLDRTPDVAFVTSFPLSALSQEDLNSLVSYIKSESSPVATVLRTEESFSEKAPVVAAFSSRGPNIIATDILKPDISAPGVEILAAFSPEISPSSSVYDTRRVKYSVLSGTSMSCPHVTGVAAYIRTFHPQWSPSMIKSAIMTTAWPMNGSEPGFVSTEFAYGAGHVDPISATNPGLVYDLTKADYTAFLCGMKYNATTVKLISGETVICTGETLTRNLNYPSMSAKLSGSKSSFTVSFKRTVTNVGTPNIYKSKVVLNHGSKLNVKVLPSALVFKKVNEKQSFTVIVTGSALDSKLLLSASLIWSDGTHNVRSPIVVYKSE</sequence>
<feature type="domain" description="Peptidase S8/S53" evidence="10">
    <location>
        <begin position="136"/>
        <end position="550"/>
    </location>
</feature>
<dbReference type="Pfam" id="PF00082">
    <property type="entry name" value="Peptidase_S8"/>
    <property type="match status" value="2"/>
</dbReference>
<dbReference type="Proteomes" id="UP000886595">
    <property type="component" value="Unassembled WGS sequence"/>
</dbReference>
<organism evidence="13 14">
    <name type="scientific">Brassica carinata</name>
    <name type="common">Ethiopian mustard</name>
    <name type="synonym">Abyssinian cabbage</name>
    <dbReference type="NCBI Taxonomy" id="52824"/>
    <lineage>
        <taxon>Eukaryota</taxon>
        <taxon>Viridiplantae</taxon>
        <taxon>Streptophyta</taxon>
        <taxon>Embryophyta</taxon>
        <taxon>Tracheophyta</taxon>
        <taxon>Spermatophyta</taxon>
        <taxon>Magnoliopsida</taxon>
        <taxon>eudicotyledons</taxon>
        <taxon>Gunneridae</taxon>
        <taxon>Pentapetalae</taxon>
        <taxon>rosids</taxon>
        <taxon>malvids</taxon>
        <taxon>Brassicales</taxon>
        <taxon>Brassicaceae</taxon>
        <taxon>Brassiceae</taxon>
        <taxon>Brassica</taxon>
    </lineage>
</organism>
<keyword evidence="4 8" id="KW-0378">Hydrolase</keyword>
<dbReference type="InterPro" id="IPR036852">
    <property type="entry name" value="Peptidase_S8/S53_dom_sf"/>
</dbReference>
<reference evidence="13 14" key="1">
    <citation type="submission" date="2020-02" db="EMBL/GenBank/DDBJ databases">
        <authorList>
            <person name="Ma Q."/>
            <person name="Huang Y."/>
            <person name="Song X."/>
            <person name="Pei D."/>
        </authorList>
    </citation>
    <scope>NUCLEOTIDE SEQUENCE [LARGE SCALE GENOMIC DNA]</scope>
    <source>
        <strain evidence="13">Sxm20200214</strain>
        <tissue evidence="13">Leaf</tissue>
    </source>
</reference>
<dbReference type="OrthoDB" id="206201at2759"/>
<accession>A0A8X8AT79</accession>
<keyword evidence="14" id="KW-1185">Reference proteome</keyword>
<feature type="active site" description="Charge relay system" evidence="7 8">
    <location>
        <position position="199"/>
    </location>
</feature>
<protein>
    <submittedName>
        <fullName evidence="13">Uncharacterized protein</fullName>
    </submittedName>
</protein>
<keyword evidence="2 8" id="KW-0645">Protease</keyword>
<feature type="active site" description="Charge relay system" evidence="8">
    <location>
        <position position="684"/>
    </location>
</feature>
<dbReference type="Gene3D" id="3.40.50.200">
    <property type="entry name" value="Peptidase S8/S53 domain"/>
    <property type="match status" value="2"/>
</dbReference>
<feature type="active site" description="Charge relay system" evidence="8">
    <location>
        <position position="739"/>
    </location>
</feature>
<evidence type="ECO:0000259" key="11">
    <source>
        <dbReference type="Pfam" id="PF05922"/>
    </source>
</evidence>
<keyword evidence="6" id="KW-0325">Glycoprotein</keyword>
<dbReference type="Gene3D" id="3.50.30.30">
    <property type="match status" value="2"/>
</dbReference>
<comment type="similarity">
    <text evidence="1 8">Belongs to the peptidase S8 family.</text>
</comment>
<dbReference type="AlphaFoldDB" id="A0A8X8AT79"/>
<dbReference type="PROSITE" id="PS51892">
    <property type="entry name" value="SUBTILASE"/>
    <property type="match status" value="2"/>
</dbReference>
<feature type="active site" description="Charge relay system" evidence="8">
    <location>
        <position position="1011"/>
    </location>
</feature>
<dbReference type="GO" id="GO:0006508">
    <property type="term" value="P:proteolysis"/>
    <property type="evidence" value="ECO:0007669"/>
    <property type="project" value="UniProtKB-KW"/>
</dbReference>
<dbReference type="SUPFAM" id="SSF52743">
    <property type="entry name" value="Subtilisin-like"/>
    <property type="match status" value="2"/>
</dbReference>
<dbReference type="InterPro" id="IPR037045">
    <property type="entry name" value="S8pro/Inhibitor_I9_sf"/>
</dbReference>
<evidence type="ECO:0000313" key="13">
    <source>
        <dbReference type="EMBL" id="KAG2310927.1"/>
    </source>
</evidence>
<dbReference type="InterPro" id="IPR041469">
    <property type="entry name" value="Subtilisin-like_FN3"/>
</dbReference>
<evidence type="ECO:0000256" key="1">
    <source>
        <dbReference type="ARBA" id="ARBA00011073"/>
    </source>
</evidence>
<dbReference type="CDD" id="cd02120">
    <property type="entry name" value="PA_subtilisin_like"/>
    <property type="match status" value="2"/>
</dbReference>
<keyword evidence="5 8" id="KW-0720">Serine protease</keyword>
<proteinExistence type="inferred from homology"/>
<comment type="caution">
    <text evidence="13">The sequence shown here is derived from an EMBL/GenBank/DDBJ whole genome shotgun (WGS) entry which is preliminary data.</text>
</comment>
<dbReference type="PRINTS" id="PR00723">
    <property type="entry name" value="SUBTILISIN"/>
</dbReference>
<dbReference type="InterPro" id="IPR023828">
    <property type="entry name" value="Peptidase_S8_Ser-AS"/>
</dbReference>
<dbReference type="CDD" id="cd04852">
    <property type="entry name" value="Peptidases_S8_3"/>
    <property type="match status" value="2"/>
</dbReference>
<dbReference type="InterPro" id="IPR015500">
    <property type="entry name" value="Peptidase_S8_subtilisin-rel"/>
</dbReference>
<keyword evidence="3 9" id="KW-0732">Signal</keyword>
<name>A0A8X8AT79_BRACI</name>
<dbReference type="GO" id="GO:0004252">
    <property type="term" value="F:serine-type endopeptidase activity"/>
    <property type="evidence" value="ECO:0007669"/>
    <property type="project" value="UniProtKB-UniRule"/>
</dbReference>
<feature type="domain" description="Subtilisin-like protease fibronectin type-III" evidence="12">
    <location>
        <begin position="1117"/>
        <end position="1217"/>
    </location>
</feature>
<dbReference type="EMBL" id="JAAMPC010000005">
    <property type="protein sequence ID" value="KAG2310927.1"/>
    <property type="molecule type" value="Genomic_DNA"/>
</dbReference>
<evidence type="ECO:0000256" key="7">
    <source>
        <dbReference type="PIRSR" id="PIRSR615500-1"/>
    </source>
</evidence>
<dbReference type="InterPro" id="IPR045051">
    <property type="entry name" value="SBT"/>
</dbReference>